<dbReference type="InterPro" id="IPR008146">
    <property type="entry name" value="Gln_synth_cat_dom"/>
</dbReference>
<dbReference type="SUPFAM" id="SSF55931">
    <property type="entry name" value="Glutamine synthetase/guanido kinase"/>
    <property type="match status" value="1"/>
</dbReference>
<evidence type="ECO:0000256" key="1">
    <source>
        <dbReference type="ARBA" id="ARBA00021364"/>
    </source>
</evidence>
<dbReference type="InterPro" id="IPR032466">
    <property type="entry name" value="Metal_Hydrolase"/>
</dbReference>
<accession>A0AAN8N1U4</accession>
<evidence type="ECO:0000313" key="7">
    <source>
        <dbReference type="Proteomes" id="UP001313282"/>
    </source>
</evidence>
<comment type="caution">
    <text evidence="6">The sequence shown here is derived from an EMBL/GenBank/DDBJ whole genome shotgun (WGS) entry which is preliminary data.</text>
</comment>
<dbReference type="GO" id="GO:0016787">
    <property type="term" value="F:hydrolase activity"/>
    <property type="evidence" value="ECO:0007669"/>
    <property type="project" value="InterPro"/>
</dbReference>
<dbReference type="PROSITE" id="PS51987">
    <property type="entry name" value="GS_CATALYTIC"/>
    <property type="match status" value="1"/>
</dbReference>
<dbReference type="Gene3D" id="3.20.20.140">
    <property type="entry name" value="Metal-dependent hydrolases"/>
    <property type="match status" value="1"/>
</dbReference>
<dbReference type="GO" id="GO:0006542">
    <property type="term" value="P:glutamine biosynthetic process"/>
    <property type="evidence" value="ECO:0007669"/>
    <property type="project" value="InterPro"/>
</dbReference>
<evidence type="ECO:0000256" key="2">
    <source>
        <dbReference type="PROSITE-ProRule" id="PRU01331"/>
    </source>
</evidence>
<dbReference type="InterPro" id="IPR014746">
    <property type="entry name" value="Gln_synth/guanido_kin_cat_dom"/>
</dbReference>
<dbReference type="EMBL" id="JAVHNR010000003">
    <property type="protein sequence ID" value="KAK6348095.1"/>
    <property type="molecule type" value="Genomic_DNA"/>
</dbReference>
<keyword evidence="7" id="KW-1185">Reference proteome</keyword>
<feature type="region of interest" description="Disordered" evidence="4">
    <location>
        <begin position="1"/>
        <end position="26"/>
    </location>
</feature>
<dbReference type="Pfam" id="PF04909">
    <property type="entry name" value="Amidohydro_2"/>
    <property type="match status" value="1"/>
</dbReference>
<dbReference type="GO" id="GO:0004356">
    <property type="term" value="F:glutamine synthetase activity"/>
    <property type="evidence" value="ECO:0007669"/>
    <property type="project" value="InterPro"/>
</dbReference>
<dbReference type="PANTHER" id="PTHR43383">
    <property type="entry name" value="NODULIN 6"/>
    <property type="match status" value="1"/>
</dbReference>
<evidence type="ECO:0000256" key="3">
    <source>
        <dbReference type="RuleBase" id="RU000384"/>
    </source>
</evidence>
<evidence type="ECO:0000313" key="6">
    <source>
        <dbReference type="EMBL" id="KAK6348095.1"/>
    </source>
</evidence>
<dbReference type="AlphaFoldDB" id="A0AAN8N1U4"/>
<reference evidence="6 7" key="1">
    <citation type="submission" date="2019-10" db="EMBL/GenBank/DDBJ databases">
        <authorList>
            <person name="Palmer J.M."/>
        </authorList>
    </citation>
    <scope>NUCLEOTIDE SEQUENCE [LARGE SCALE GENOMIC DNA]</scope>
    <source>
        <strain evidence="6 7">TWF718</strain>
    </source>
</reference>
<name>A0AAN8N1U4_9PEZI</name>
<dbReference type="SUPFAM" id="SSF51556">
    <property type="entry name" value="Metallo-dependent hydrolases"/>
    <property type="match status" value="1"/>
</dbReference>
<comment type="similarity">
    <text evidence="2 3">Belongs to the glutamine synthetase family.</text>
</comment>
<feature type="domain" description="GS catalytic" evidence="5">
    <location>
        <begin position="594"/>
        <end position="931"/>
    </location>
</feature>
<dbReference type="SMART" id="SM01230">
    <property type="entry name" value="Gln-synt_C"/>
    <property type="match status" value="1"/>
</dbReference>
<dbReference type="Gene3D" id="3.30.590.10">
    <property type="entry name" value="Glutamine synthetase/guanido kinase, catalytic domain"/>
    <property type="match status" value="1"/>
</dbReference>
<sequence>MEPSVATSNSDSQSTQSLDEASLAATPTATEIDSNTASFLVASSLSELEHIIDYCPIIDNHAHPLLTEQTLGVYEASGLNLLKCISEANADALKDAKNTLAYHRAFKFLQDGFSHLRCGPEKISSWDDWKEFRSGLDPAVFARECFNGLQTILLDTGLRYPAHEEIEAHSVAWHNKLLKSPAKEILRLEYVAEEEIKIQPNFQSWKAQLRDIIKKAINDDNIAGFKSVVCYRKGLKIEEDNFTEEFVINAYENTLIGCREKGWKLDNPRLNDFLLHLFAREMTRHVEQGGRAKPLQLHTGHGDSDLRLKDANPVLLQPFIEAYPHLPIVLLHASYPFTREAGYLASTYANVYLDFGLVFPTVSQEGQESIVRQVLELTPSSKAMWSTDGHYYGETFYLAQKQVREVLKTVMKEIYDKGNIPIEAISNIITDTFFNTANQLYNLKLDLIIPTPQDYVSPAITHDESEFEHHGRAGLKLLRDFLAKNPGVEYVRLNWLDYSAILRTRVIKVQHAITQLEKNIDGSIIGITKASLYILANCMLSEGASPCGEDRLVPDFSSIRLHPHQRNGRGRPNHATVMCWIQDPDSHQNIPLCPRGILKNALERASSVGLSNFNIGFEIEFCILNQSELDEGNIVPITSHHTWTTSRSLQTKALDILEEIDQKLSEGGVEIEQFHSEAARGQYEISLSPSPPMQAVDGLIYTREVIQYICAKYRYRATLVPKLFTNECGTASHVHLSFKPVELQWSFFAGLLDNMRALSAVVLGGEISFERIVPGAWAGGVWACWGRQNREAPLRLIEEDKAHWEIKVVDGVANMYLAIAGIITAGTMGITLGTKIYGEADGDASSMTAEERRDRGITTEMVKSMDEATSALFEKSWRDHVSFADNMAPGFASHMANLKKAEKEYVYSQYVDRDTGFIDVYRRRLWAAQWY</sequence>
<dbReference type="InterPro" id="IPR036651">
    <property type="entry name" value="Gln_synt_N_sf"/>
</dbReference>
<gene>
    <name evidence="6" type="ORF">TWF718_005910</name>
</gene>
<dbReference type="Pfam" id="PF00120">
    <property type="entry name" value="Gln-synt_C"/>
    <property type="match status" value="1"/>
</dbReference>
<evidence type="ECO:0000256" key="4">
    <source>
        <dbReference type="SAM" id="MobiDB-lite"/>
    </source>
</evidence>
<organism evidence="6 7">
    <name type="scientific">Orbilia javanica</name>
    <dbReference type="NCBI Taxonomy" id="47235"/>
    <lineage>
        <taxon>Eukaryota</taxon>
        <taxon>Fungi</taxon>
        <taxon>Dikarya</taxon>
        <taxon>Ascomycota</taxon>
        <taxon>Pezizomycotina</taxon>
        <taxon>Orbiliomycetes</taxon>
        <taxon>Orbiliales</taxon>
        <taxon>Orbiliaceae</taxon>
        <taxon>Orbilia</taxon>
    </lineage>
</organism>
<evidence type="ECO:0000259" key="5">
    <source>
        <dbReference type="PROSITE" id="PS51987"/>
    </source>
</evidence>
<dbReference type="PANTHER" id="PTHR43383:SF2">
    <property type="entry name" value="AMIDOHYDROLASE 2 FAMILY PROTEIN"/>
    <property type="match status" value="1"/>
</dbReference>
<dbReference type="InterPro" id="IPR006680">
    <property type="entry name" value="Amidohydro-rel"/>
</dbReference>
<protein>
    <recommendedName>
        <fullName evidence="1">Glutamine synthetase</fullName>
    </recommendedName>
</protein>
<dbReference type="Gene3D" id="3.10.20.70">
    <property type="entry name" value="Glutamine synthetase, N-terminal domain"/>
    <property type="match status" value="1"/>
</dbReference>
<proteinExistence type="inferred from homology"/>
<dbReference type="Proteomes" id="UP001313282">
    <property type="component" value="Unassembled WGS sequence"/>
</dbReference>